<organism evidence="5">
    <name type="scientific">Cuerna arida</name>
    <dbReference type="NCBI Taxonomy" id="1464854"/>
    <lineage>
        <taxon>Eukaryota</taxon>
        <taxon>Metazoa</taxon>
        <taxon>Ecdysozoa</taxon>
        <taxon>Arthropoda</taxon>
        <taxon>Hexapoda</taxon>
        <taxon>Insecta</taxon>
        <taxon>Pterygota</taxon>
        <taxon>Neoptera</taxon>
        <taxon>Paraneoptera</taxon>
        <taxon>Hemiptera</taxon>
        <taxon>Auchenorrhyncha</taxon>
        <taxon>Membracoidea</taxon>
        <taxon>Cicadellidae</taxon>
        <taxon>Cicadellinae</taxon>
        <taxon>Proconiini</taxon>
        <taxon>Cuerna</taxon>
    </lineage>
</organism>
<dbReference type="SMART" id="SM00360">
    <property type="entry name" value="RRM"/>
    <property type="match status" value="2"/>
</dbReference>
<name>A0A1B6FN86_9HEMI</name>
<dbReference type="CDD" id="cd12260">
    <property type="entry name" value="RRM2_SREK1"/>
    <property type="match status" value="1"/>
</dbReference>
<dbReference type="Gene3D" id="3.30.70.330">
    <property type="match status" value="2"/>
</dbReference>
<dbReference type="InterPro" id="IPR000504">
    <property type="entry name" value="RRM_dom"/>
</dbReference>
<evidence type="ECO:0000256" key="2">
    <source>
        <dbReference type="PROSITE-ProRule" id="PRU00176"/>
    </source>
</evidence>
<dbReference type="InterPro" id="IPR034192">
    <property type="entry name" value="SREK1_RRM2"/>
</dbReference>
<feature type="compositionally biased region" description="Basic residues" evidence="3">
    <location>
        <begin position="295"/>
        <end position="398"/>
    </location>
</feature>
<feature type="compositionally biased region" description="Low complexity" evidence="3">
    <location>
        <begin position="481"/>
        <end position="501"/>
    </location>
</feature>
<reference evidence="5" key="1">
    <citation type="submission" date="2015-11" db="EMBL/GenBank/DDBJ databases">
        <title>De novo transcriptome assembly of four potential Pierce s Disease insect vectors from Arizona vineyards.</title>
        <authorList>
            <person name="Tassone E.E."/>
        </authorList>
    </citation>
    <scope>NUCLEOTIDE SEQUENCE</scope>
</reference>
<dbReference type="InterPro" id="IPR035979">
    <property type="entry name" value="RBD_domain_sf"/>
</dbReference>
<accession>A0A1B6FN86</accession>
<feature type="compositionally biased region" description="Basic residues" evidence="3">
    <location>
        <begin position="578"/>
        <end position="587"/>
    </location>
</feature>
<sequence>MTAQSDASPANNGTKVVQITNIAPQATKDQMQTLFGFLGKIEDIRLYPTIRDVSVPVQSRICYVKFFDPTCVGVAQHMTNTVFIDRALIVTPYQSSAGEIPDEYRALDIAAQANIVPGLYPSDPKLPPHVTNQIEGIPPNQVITTHDPLLVSNGLPPYPPLPVTYDARRIEEIRRTLLVINIDNSISAQQLIDFFGTAGDVKYIRFCTRDNDSNRYALIEFSEQSSIIPGLKMNGTELAGKMIQVYHATQAIAKPMAKSNEAAQREIEEAMTRVKEAQSLISAAIDPVIGILSKDKKRSRSGSKSRRSRSRSRGRRHRRSRSRSHHRSRHHRRSRSRSKRRSRSRSKPSRSRRSRSRDKRRRSSRERRRSRSRSRSKSKRSRRSSSRRRTKSKSRSKSKSQSVKSRSEKSKSDRKSKDRDKKRDKDKKSEDSIKVEKNTDIPSKTSSIKSEGKDSDSEKLDSDSKKAKSVSVSPDKKIARSRSQSRGDSGSPNRRSSSVSPSRRRLSRSPIHRGSRSPSSRSPVRRRSRSPRKLSRSPIRKRSTSHRRSRSSGRKGSRSPVRRSPGRYRGSHSVSPPPRRRSRSGSP</sequence>
<feature type="compositionally biased region" description="Basic and acidic residues" evidence="3">
    <location>
        <begin position="450"/>
        <end position="466"/>
    </location>
</feature>
<dbReference type="FunFam" id="3.30.70.330:FF:000084">
    <property type="entry name" value="Serine/arginine-rich splicing factor 11 isoform 1"/>
    <property type="match status" value="1"/>
</dbReference>
<evidence type="ECO:0000256" key="3">
    <source>
        <dbReference type="SAM" id="MobiDB-lite"/>
    </source>
</evidence>
<dbReference type="PANTHER" id="PTHR32343:SF22">
    <property type="entry name" value="LD29830P"/>
    <property type="match status" value="1"/>
</dbReference>
<dbReference type="InterPro" id="IPR012677">
    <property type="entry name" value="Nucleotide-bd_a/b_plait_sf"/>
</dbReference>
<dbReference type="AlphaFoldDB" id="A0A1B6FN86"/>
<dbReference type="PANTHER" id="PTHR32343">
    <property type="entry name" value="SERINE/ARGININE-RICH SPLICING FACTOR"/>
    <property type="match status" value="1"/>
</dbReference>
<feature type="compositionally biased region" description="Basic and acidic residues" evidence="3">
    <location>
        <begin position="405"/>
        <end position="439"/>
    </location>
</feature>
<keyword evidence="1 2" id="KW-0694">RNA-binding</keyword>
<dbReference type="CDD" id="cd12259">
    <property type="entry name" value="RRM_SRSF11_SREK1"/>
    <property type="match status" value="1"/>
</dbReference>
<feature type="region of interest" description="Disordered" evidence="3">
    <location>
        <begin position="292"/>
        <end position="587"/>
    </location>
</feature>
<dbReference type="EMBL" id="GECZ01018101">
    <property type="protein sequence ID" value="JAS51668.1"/>
    <property type="molecule type" value="Transcribed_RNA"/>
</dbReference>
<feature type="domain" description="RRM" evidence="4">
    <location>
        <begin position="175"/>
        <end position="250"/>
    </location>
</feature>
<dbReference type="Pfam" id="PF00076">
    <property type="entry name" value="RRM_1"/>
    <property type="match status" value="1"/>
</dbReference>
<evidence type="ECO:0000256" key="1">
    <source>
        <dbReference type="ARBA" id="ARBA00022884"/>
    </source>
</evidence>
<dbReference type="SUPFAM" id="SSF54928">
    <property type="entry name" value="RNA-binding domain, RBD"/>
    <property type="match status" value="2"/>
</dbReference>
<dbReference type="GO" id="GO:0005654">
    <property type="term" value="C:nucleoplasm"/>
    <property type="evidence" value="ECO:0007669"/>
    <property type="project" value="TreeGrafter"/>
</dbReference>
<dbReference type="GO" id="GO:0003723">
    <property type="term" value="F:RNA binding"/>
    <property type="evidence" value="ECO:0007669"/>
    <property type="project" value="UniProtKB-UniRule"/>
</dbReference>
<feature type="compositionally biased region" description="Basic residues" evidence="3">
    <location>
        <begin position="502"/>
        <end position="515"/>
    </location>
</feature>
<gene>
    <name evidence="5" type="ORF">g.23365</name>
</gene>
<evidence type="ECO:0000259" key="4">
    <source>
        <dbReference type="PROSITE" id="PS50102"/>
    </source>
</evidence>
<dbReference type="PROSITE" id="PS50102">
    <property type="entry name" value="RRM"/>
    <property type="match status" value="1"/>
</dbReference>
<proteinExistence type="predicted"/>
<feature type="compositionally biased region" description="Basic residues" evidence="3">
    <location>
        <begin position="523"/>
        <end position="570"/>
    </location>
</feature>
<protein>
    <recommendedName>
        <fullName evidence="4">RRM domain-containing protein</fullName>
    </recommendedName>
</protein>
<evidence type="ECO:0000313" key="5">
    <source>
        <dbReference type="EMBL" id="JAS51668.1"/>
    </source>
</evidence>